<reference evidence="3 4" key="1">
    <citation type="journal article" date="2014" name="PLoS Genet.">
        <title>Phylogenetically driven sequencing of extremely halophilic archaea reveals strategies for static and dynamic osmo-response.</title>
        <authorList>
            <person name="Becker E.A."/>
            <person name="Seitzer P.M."/>
            <person name="Tritt A."/>
            <person name="Larsen D."/>
            <person name="Krusor M."/>
            <person name="Yao A.I."/>
            <person name="Wu D."/>
            <person name="Madern D."/>
            <person name="Eisen J.A."/>
            <person name="Darling A.E."/>
            <person name="Facciotti M.T."/>
        </authorList>
    </citation>
    <scope>NUCLEOTIDE SEQUENCE [LARGE SCALE GENOMIC DNA]</scope>
    <source>
        <strain evidence="3 4">DSM 14210</strain>
    </source>
</reference>
<evidence type="ECO:0000256" key="1">
    <source>
        <dbReference type="SAM" id="MobiDB-lite"/>
    </source>
</evidence>
<name>M0DEG4_9EURY</name>
<feature type="region of interest" description="Disordered" evidence="1">
    <location>
        <begin position="1"/>
        <end position="22"/>
    </location>
</feature>
<dbReference type="PANTHER" id="PTHR46361">
    <property type="entry name" value="ELECTRON CARRIER/ PROTEIN DISULFIDE OXIDOREDUCTASE"/>
    <property type="match status" value="1"/>
</dbReference>
<dbReference type="EMBL" id="AOJD01000077">
    <property type="protein sequence ID" value="ELZ33198.1"/>
    <property type="molecule type" value="Genomic_DNA"/>
</dbReference>
<comment type="caution">
    <text evidence="3">The sequence shown here is derived from an EMBL/GenBank/DDBJ whole genome shotgun (WGS) entry which is preliminary data.</text>
</comment>
<dbReference type="Pfam" id="PF04784">
    <property type="entry name" value="DUF547"/>
    <property type="match status" value="1"/>
</dbReference>
<sequence length="252" mass="27898">MTASESTPAPGPPSEIDSAPVETSQRFLRAVRAGSEHDPAREDARTRLAYLSESDLDALGPDERLAFWLNAYNAATGDALLSEPDRFESRRRFFSELIVTVAGEDLSLDAIEHGILRGSQWKYGLGYVPNPLASSFVRRHRVAEPDFRIHFALNCGAASCPAVAAYDAEMIDADLDAATENYLRSETVVEEGTAYVPRLLLWYRGDFGGGSGIRRVLREYDVVDPDAVSRVRYREYDWSLALDAFRDGGEGQ</sequence>
<evidence type="ECO:0000313" key="4">
    <source>
        <dbReference type="Proteomes" id="UP000011523"/>
    </source>
</evidence>
<proteinExistence type="predicted"/>
<accession>M0DEG4</accession>
<organism evidence="3 4">
    <name type="scientific">Halorubrum tebenquichense DSM 14210</name>
    <dbReference type="NCBI Taxonomy" id="1227485"/>
    <lineage>
        <taxon>Archaea</taxon>
        <taxon>Methanobacteriati</taxon>
        <taxon>Methanobacteriota</taxon>
        <taxon>Stenosarchaea group</taxon>
        <taxon>Halobacteria</taxon>
        <taxon>Halobacteriales</taxon>
        <taxon>Haloferacaceae</taxon>
        <taxon>Halorubrum</taxon>
    </lineage>
</organism>
<dbReference type="InterPro" id="IPR006869">
    <property type="entry name" value="DUF547"/>
</dbReference>
<dbReference type="RefSeq" id="WP_006630606.1">
    <property type="nucleotide sequence ID" value="NZ_AOJD01000077.1"/>
</dbReference>
<dbReference type="OrthoDB" id="201798at2157"/>
<feature type="domain" description="DUF547" evidence="2">
    <location>
        <begin position="58"/>
        <end position="183"/>
    </location>
</feature>
<protein>
    <recommendedName>
        <fullName evidence="2">DUF547 domain-containing protein</fullName>
    </recommendedName>
</protein>
<evidence type="ECO:0000259" key="2">
    <source>
        <dbReference type="Pfam" id="PF04784"/>
    </source>
</evidence>
<dbReference type="Proteomes" id="UP000011523">
    <property type="component" value="Unassembled WGS sequence"/>
</dbReference>
<keyword evidence="4" id="KW-1185">Reference proteome</keyword>
<gene>
    <name evidence="3" type="ORF">C472_14837</name>
</gene>
<evidence type="ECO:0000313" key="3">
    <source>
        <dbReference type="EMBL" id="ELZ33198.1"/>
    </source>
</evidence>
<dbReference type="PATRIC" id="fig|1227485.3.peg.2918"/>
<dbReference type="AlphaFoldDB" id="M0DEG4"/>
<dbReference type="PANTHER" id="PTHR46361:SF3">
    <property type="entry name" value="ELECTRON CARRIER_ PROTEIN DISULFIDE OXIDOREDUCTASE"/>
    <property type="match status" value="1"/>
</dbReference>